<accession>A0A6J7J9S4</accession>
<gene>
    <name evidence="2" type="ORF">UFOPK3772_00855</name>
</gene>
<organism evidence="2">
    <name type="scientific">freshwater metagenome</name>
    <dbReference type="NCBI Taxonomy" id="449393"/>
    <lineage>
        <taxon>unclassified sequences</taxon>
        <taxon>metagenomes</taxon>
        <taxon>ecological metagenomes</taxon>
    </lineage>
</organism>
<name>A0A6J7J9S4_9ZZZZ</name>
<proteinExistence type="predicted"/>
<evidence type="ECO:0000313" key="2">
    <source>
        <dbReference type="EMBL" id="CAB4940035.1"/>
    </source>
</evidence>
<protein>
    <submittedName>
        <fullName evidence="2">Unannotated protein</fullName>
    </submittedName>
</protein>
<dbReference type="GO" id="GO:0004812">
    <property type="term" value="F:aminoacyl-tRNA ligase activity"/>
    <property type="evidence" value="ECO:0007669"/>
    <property type="project" value="InterPro"/>
</dbReference>
<feature type="domain" description="Cysteinyl-tRNA ligase anticodon binding" evidence="1">
    <location>
        <begin position="10"/>
        <end position="52"/>
    </location>
</feature>
<dbReference type="SUPFAM" id="SSF47323">
    <property type="entry name" value="Anticodon-binding domain of a subclass of class I aminoacyl-tRNA synthetases"/>
    <property type="match status" value="1"/>
</dbReference>
<dbReference type="GO" id="GO:0006418">
    <property type="term" value="P:tRNA aminoacylation for protein translation"/>
    <property type="evidence" value="ECO:0007669"/>
    <property type="project" value="InterPro"/>
</dbReference>
<dbReference type="Gene3D" id="3.90.550.10">
    <property type="entry name" value="Spore Coat Polysaccharide Biosynthesis Protein SpsA, Chain A"/>
    <property type="match status" value="1"/>
</dbReference>
<dbReference type="InterPro" id="IPR056411">
    <property type="entry name" value="CysS_C"/>
</dbReference>
<dbReference type="InterPro" id="IPR009080">
    <property type="entry name" value="tRNAsynth_Ia_anticodon-bd"/>
</dbReference>
<dbReference type="Gene3D" id="1.20.120.1910">
    <property type="entry name" value="Cysteine-tRNA ligase, C-terminal anti-codon recognition domain"/>
    <property type="match status" value="1"/>
</dbReference>
<dbReference type="InterPro" id="IPR029044">
    <property type="entry name" value="Nucleotide-diphossugar_trans"/>
</dbReference>
<dbReference type="GO" id="GO:0005524">
    <property type="term" value="F:ATP binding"/>
    <property type="evidence" value="ECO:0007669"/>
    <property type="project" value="InterPro"/>
</dbReference>
<reference evidence="2" key="1">
    <citation type="submission" date="2020-05" db="EMBL/GenBank/DDBJ databases">
        <authorList>
            <person name="Chiriac C."/>
            <person name="Salcher M."/>
            <person name="Ghai R."/>
            <person name="Kavagutti S V."/>
        </authorList>
    </citation>
    <scope>NUCLEOTIDE SEQUENCE</scope>
</reference>
<sequence length="323" mass="34840">MTDSTDQPIVPESVLSLAAERSAARAAKDFGRSDLLRDEIASLGWVVKDTADGFALTAKPPFTVLPNLAALAQAAVELPETRCTVAVLVDGWPDDLETCLRALLANTGDDIAVVGLDCGDVDGAGTRLHAIAIEFPGRVVEIHVDQPLSRAGWAAAIAALAGVVRSELFAVMDVSTILTGDAMPPILATFEDPSVVASGWRGVNVNTDDAWRTFTDAGAGEVDAVLGYLMVVRTDAARESPPNAKAVFYRNADMEWSLSLREYGSARGSGRIVVPDGELPLRQDRHHAYHDTDPDYRDKESKKTYDRILQRFRGRAEVLSPRE</sequence>
<dbReference type="EMBL" id="CAFBNE010000019">
    <property type="protein sequence ID" value="CAB4940035.1"/>
    <property type="molecule type" value="Genomic_DNA"/>
</dbReference>
<dbReference type="AlphaFoldDB" id="A0A6J7J9S4"/>
<evidence type="ECO:0000259" key="1">
    <source>
        <dbReference type="Pfam" id="PF23493"/>
    </source>
</evidence>
<dbReference type="SUPFAM" id="SSF53448">
    <property type="entry name" value="Nucleotide-diphospho-sugar transferases"/>
    <property type="match status" value="1"/>
</dbReference>
<dbReference type="Pfam" id="PF23493">
    <property type="entry name" value="CysS_C"/>
    <property type="match status" value="1"/>
</dbReference>